<dbReference type="InterPro" id="IPR007712">
    <property type="entry name" value="RelE/ParE_toxin"/>
</dbReference>
<dbReference type="PANTHER" id="PTHR33755:SF9">
    <property type="entry name" value="TOXIN PARE1"/>
    <property type="match status" value="1"/>
</dbReference>
<dbReference type="AlphaFoldDB" id="A0A8J7BZ90"/>
<dbReference type="InterPro" id="IPR035093">
    <property type="entry name" value="RelE/ParE_toxin_dom_sf"/>
</dbReference>
<proteinExistence type="inferred from homology"/>
<keyword evidence="5" id="KW-1185">Reference proteome</keyword>
<dbReference type="Proteomes" id="UP000629098">
    <property type="component" value="Unassembled WGS sequence"/>
</dbReference>
<gene>
    <name evidence="4" type="ORF">ICL16_25735</name>
</gene>
<dbReference type="Pfam" id="PF05016">
    <property type="entry name" value="ParE_toxin"/>
    <property type="match status" value="1"/>
</dbReference>
<evidence type="ECO:0000313" key="5">
    <source>
        <dbReference type="Proteomes" id="UP000629098"/>
    </source>
</evidence>
<dbReference type="Gene3D" id="3.30.2310.20">
    <property type="entry name" value="RelE-like"/>
    <property type="match status" value="1"/>
</dbReference>
<organism evidence="4 5">
    <name type="scientific">Iningainema tapete BLCC-T55</name>
    <dbReference type="NCBI Taxonomy" id="2748662"/>
    <lineage>
        <taxon>Bacteria</taxon>
        <taxon>Bacillati</taxon>
        <taxon>Cyanobacteriota</taxon>
        <taxon>Cyanophyceae</taxon>
        <taxon>Nostocales</taxon>
        <taxon>Scytonemataceae</taxon>
        <taxon>Iningainema tapete</taxon>
    </lineage>
</organism>
<dbReference type="PIRSF" id="PIRSF029218">
    <property type="entry name" value="ParE"/>
    <property type="match status" value="1"/>
</dbReference>
<dbReference type="EMBL" id="JACXAE010000078">
    <property type="protein sequence ID" value="MBD2775368.1"/>
    <property type="molecule type" value="Genomic_DNA"/>
</dbReference>
<reference evidence="4" key="1">
    <citation type="submission" date="2020-09" db="EMBL/GenBank/DDBJ databases">
        <title>Iningainema tapete sp. nov. (Scytonemataceae, Cyanobacteria) from greenhouses in central Florida (USA) produces two types of nodularin with biosynthetic potential for microcystin-LR and anabaenopeptins.</title>
        <authorList>
            <person name="Berthold D.E."/>
            <person name="Lefler F.W."/>
            <person name="Huang I.-S."/>
            <person name="Abdulla H."/>
            <person name="Zimba P.V."/>
            <person name="Laughinghouse H.D. IV."/>
        </authorList>
    </citation>
    <scope>NUCLEOTIDE SEQUENCE</scope>
    <source>
        <strain evidence="4">BLCCT55</strain>
    </source>
</reference>
<evidence type="ECO:0000256" key="2">
    <source>
        <dbReference type="ARBA" id="ARBA00022649"/>
    </source>
</evidence>
<sequence>MPSFHLTKLAQQDLRSIGRYTQQTWGREQRNIYLSKLDASFHLLAQSPTLGRACDDIREGYKKYHIGRHLIFYREADEGIEIIRILHDRMDIEAHFDED</sequence>
<evidence type="ECO:0000256" key="3">
    <source>
        <dbReference type="PIRNR" id="PIRNR029218"/>
    </source>
</evidence>
<comment type="similarity">
    <text evidence="1 3">Belongs to the RelE toxin family.</text>
</comment>
<keyword evidence="2" id="KW-1277">Toxin-antitoxin system</keyword>
<evidence type="ECO:0000313" key="4">
    <source>
        <dbReference type="EMBL" id="MBD2775368.1"/>
    </source>
</evidence>
<evidence type="ECO:0000256" key="1">
    <source>
        <dbReference type="ARBA" id="ARBA00006226"/>
    </source>
</evidence>
<dbReference type="InterPro" id="IPR051803">
    <property type="entry name" value="TA_system_RelE-like_toxin"/>
</dbReference>
<dbReference type="InterPro" id="IPR028344">
    <property type="entry name" value="ParE1/4"/>
</dbReference>
<protein>
    <recommendedName>
        <fullName evidence="3">Toxin</fullName>
    </recommendedName>
</protein>
<accession>A0A8J7BZ90</accession>
<comment type="caution">
    <text evidence="4">The sequence shown here is derived from an EMBL/GenBank/DDBJ whole genome shotgun (WGS) entry which is preliminary data.</text>
</comment>
<dbReference type="RefSeq" id="WP_190833654.1">
    <property type="nucleotide sequence ID" value="NZ_CAWPPI010000078.1"/>
</dbReference>
<name>A0A8J7BZ90_9CYAN</name>
<dbReference type="PANTHER" id="PTHR33755">
    <property type="entry name" value="TOXIN PARE1-RELATED"/>
    <property type="match status" value="1"/>
</dbReference>